<gene>
    <name evidence="7" type="ORF">CFK41_14900</name>
</gene>
<dbReference type="GO" id="GO:0004659">
    <property type="term" value="F:prenyltransferase activity"/>
    <property type="evidence" value="ECO:0007669"/>
    <property type="project" value="InterPro"/>
</dbReference>
<evidence type="ECO:0000313" key="7">
    <source>
        <dbReference type="EMBL" id="ATG55923.1"/>
    </source>
</evidence>
<dbReference type="InterPro" id="IPR000092">
    <property type="entry name" value="Polyprenyl_synt"/>
</dbReference>
<dbReference type="PROSITE" id="PS00444">
    <property type="entry name" value="POLYPRENYL_SYNTHASE_2"/>
    <property type="match status" value="1"/>
</dbReference>
<sequence length="368" mass="38332">MSTAHHHAVEEEIQRLLALGSSRPGPLPVQDHGELWGALSSAVQGGKRFRPALLVSTHEALGGRRDAAAVQVGAALELLHTAFVVQDDVIDGDLVRRGMPSLPGSVAAAARDRGADPRGAQRIGQAAGILAGDLGLVAALRAVARCEAPAPVVDRLLDLFESTLHGSAAGELADVRLQLGRADSPTVLREALAVAELKTALYSFQLPLRAGALLADASPEVLEVLDEIGGLLGIGFQLFDDLLGMFGDEQRTGKSALGDLREGKRTALIAHAATTSAWDELAGLLGDAELGEAEALRARALLTDCGSRTWVEDLARWHVARAAEVAARSRLPAAMVASLDLATAEILRAADLTLPRPTALPASEGLPA</sequence>
<dbReference type="AlphaFoldDB" id="A0A291H0E0"/>
<keyword evidence="5" id="KW-0460">Magnesium</keyword>
<dbReference type="GO" id="GO:0046872">
    <property type="term" value="F:metal ion binding"/>
    <property type="evidence" value="ECO:0007669"/>
    <property type="project" value="UniProtKB-KW"/>
</dbReference>
<keyword evidence="4" id="KW-0479">Metal-binding</keyword>
<evidence type="ECO:0000256" key="4">
    <source>
        <dbReference type="ARBA" id="ARBA00022723"/>
    </source>
</evidence>
<evidence type="ECO:0000256" key="2">
    <source>
        <dbReference type="ARBA" id="ARBA00006706"/>
    </source>
</evidence>
<keyword evidence="8" id="KW-1185">Reference proteome</keyword>
<organism evidence="7 8">
    <name type="scientific">Brachybacterium ginsengisoli</name>
    <dbReference type="NCBI Taxonomy" id="1331682"/>
    <lineage>
        <taxon>Bacteria</taxon>
        <taxon>Bacillati</taxon>
        <taxon>Actinomycetota</taxon>
        <taxon>Actinomycetes</taxon>
        <taxon>Micrococcales</taxon>
        <taxon>Dermabacteraceae</taxon>
        <taxon>Brachybacterium</taxon>
    </lineage>
</organism>
<dbReference type="SFLD" id="SFLDS00005">
    <property type="entry name" value="Isoprenoid_Synthase_Type_I"/>
    <property type="match status" value="1"/>
</dbReference>
<evidence type="ECO:0000256" key="5">
    <source>
        <dbReference type="ARBA" id="ARBA00022842"/>
    </source>
</evidence>
<dbReference type="Proteomes" id="UP000217889">
    <property type="component" value="Chromosome"/>
</dbReference>
<evidence type="ECO:0000256" key="3">
    <source>
        <dbReference type="ARBA" id="ARBA00022679"/>
    </source>
</evidence>
<keyword evidence="3 6" id="KW-0808">Transferase</keyword>
<dbReference type="InterPro" id="IPR008949">
    <property type="entry name" value="Isoprenoid_synthase_dom_sf"/>
</dbReference>
<dbReference type="PANTHER" id="PTHR12001">
    <property type="entry name" value="GERANYLGERANYL PYROPHOSPHATE SYNTHASE"/>
    <property type="match status" value="1"/>
</dbReference>
<protein>
    <submittedName>
        <fullName evidence="7">Geranylgeranyl pyrophosphate synthase</fullName>
    </submittedName>
</protein>
<accession>A0A291H0E0</accession>
<dbReference type="PROSITE" id="PS00723">
    <property type="entry name" value="POLYPRENYL_SYNTHASE_1"/>
    <property type="match status" value="1"/>
</dbReference>
<dbReference type="GO" id="GO:0008299">
    <property type="term" value="P:isoprenoid biosynthetic process"/>
    <property type="evidence" value="ECO:0007669"/>
    <property type="project" value="InterPro"/>
</dbReference>
<name>A0A291H0E0_9MICO</name>
<evidence type="ECO:0000313" key="8">
    <source>
        <dbReference type="Proteomes" id="UP000217889"/>
    </source>
</evidence>
<dbReference type="KEGG" id="bgg:CFK41_14900"/>
<dbReference type="Gene3D" id="1.10.600.10">
    <property type="entry name" value="Farnesyl Diphosphate Synthase"/>
    <property type="match status" value="1"/>
</dbReference>
<proteinExistence type="inferred from homology"/>
<dbReference type="InterPro" id="IPR033749">
    <property type="entry name" value="Polyprenyl_synt_CS"/>
</dbReference>
<dbReference type="PANTHER" id="PTHR12001:SF85">
    <property type="entry name" value="SHORT CHAIN ISOPRENYL DIPHOSPHATE SYNTHASE"/>
    <property type="match status" value="1"/>
</dbReference>
<dbReference type="SUPFAM" id="SSF48576">
    <property type="entry name" value="Terpenoid synthases"/>
    <property type="match status" value="1"/>
</dbReference>
<dbReference type="RefSeq" id="WP_096800383.1">
    <property type="nucleotide sequence ID" value="NZ_CP023564.1"/>
</dbReference>
<reference evidence="7 8" key="1">
    <citation type="journal article" date="2014" name="Int. J. Syst. Evol. Microbiol.">
        <title>Brachybacterium ginsengisoli sp. nov., isolated from soil of a ginseng field.</title>
        <authorList>
            <person name="Hoang V.A."/>
            <person name="Kim Y.J."/>
            <person name="Nguyen N.L."/>
            <person name="Yang D.C."/>
        </authorList>
    </citation>
    <scope>NUCLEOTIDE SEQUENCE [LARGE SCALE GENOMIC DNA]</scope>
    <source>
        <strain evidence="7 8">DCY80</strain>
    </source>
</reference>
<comment type="cofactor">
    <cofactor evidence="1">
        <name>Mg(2+)</name>
        <dbReference type="ChEBI" id="CHEBI:18420"/>
    </cofactor>
</comment>
<comment type="similarity">
    <text evidence="2 6">Belongs to the FPP/GGPP synthase family.</text>
</comment>
<dbReference type="CDD" id="cd00685">
    <property type="entry name" value="Trans_IPPS_HT"/>
    <property type="match status" value="1"/>
</dbReference>
<dbReference type="EMBL" id="CP023564">
    <property type="protein sequence ID" value="ATG55923.1"/>
    <property type="molecule type" value="Genomic_DNA"/>
</dbReference>
<evidence type="ECO:0000256" key="6">
    <source>
        <dbReference type="RuleBase" id="RU004466"/>
    </source>
</evidence>
<dbReference type="Pfam" id="PF00348">
    <property type="entry name" value="polyprenyl_synt"/>
    <property type="match status" value="1"/>
</dbReference>
<evidence type="ECO:0000256" key="1">
    <source>
        <dbReference type="ARBA" id="ARBA00001946"/>
    </source>
</evidence>